<dbReference type="InterPro" id="IPR001789">
    <property type="entry name" value="Sig_transdc_resp-reg_receiver"/>
</dbReference>
<dbReference type="InterPro" id="IPR011006">
    <property type="entry name" value="CheY-like_superfamily"/>
</dbReference>
<dbReference type="CDD" id="cd17535">
    <property type="entry name" value="REC_NarL-like"/>
    <property type="match status" value="1"/>
</dbReference>
<dbReference type="EMBL" id="CP095341">
    <property type="protein sequence ID" value="XAG26326.1"/>
    <property type="molecule type" value="Genomic_DNA"/>
</dbReference>
<dbReference type="PRINTS" id="PR00038">
    <property type="entry name" value="HTHLUXR"/>
</dbReference>
<keyword evidence="2" id="KW-0805">Transcription regulation</keyword>
<dbReference type="Pfam" id="PF00072">
    <property type="entry name" value="Response_reg"/>
    <property type="match status" value="1"/>
</dbReference>
<dbReference type="SUPFAM" id="SSF46894">
    <property type="entry name" value="C-terminal effector domain of the bipartite response regulators"/>
    <property type="match status" value="1"/>
</dbReference>
<accession>A0AAU6T291</accession>
<keyword evidence="4" id="KW-0804">Transcription</keyword>
<evidence type="ECO:0000256" key="4">
    <source>
        <dbReference type="ARBA" id="ARBA00023163"/>
    </source>
</evidence>
<protein>
    <submittedName>
        <fullName evidence="8">Response regulator transcription factor</fullName>
    </submittedName>
</protein>
<dbReference type="CDD" id="cd06170">
    <property type="entry name" value="LuxR_C_like"/>
    <property type="match status" value="1"/>
</dbReference>
<dbReference type="InterPro" id="IPR000792">
    <property type="entry name" value="Tscrpt_reg_LuxR_C"/>
</dbReference>
<evidence type="ECO:0000256" key="1">
    <source>
        <dbReference type="ARBA" id="ARBA00022553"/>
    </source>
</evidence>
<evidence type="ECO:0000313" key="8">
    <source>
        <dbReference type="EMBL" id="XAG26326.1"/>
    </source>
</evidence>
<gene>
    <name evidence="8" type="ORF">MRM62_13385</name>
</gene>
<evidence type="ECO:0000256" key="3">
    <source>
        <dbReference type="ARBA" id="ARBA00023125"/>
    </source>
</evidence>
<dbReference type="PROSITE" id="PS50043">
    <property type="entry name" value="HTH_LUXR_2"/>
    <property type="match status" value="1"/>
</dbReference>
<dbReference type="InterPro" id="IPR016032">
    <property type="entry name" value="Sig_transdc_resp-reg_C-effctor"/>
</dbReference>
<dbReference type="Gene3D" id="3.40.50.2300">
    <property type="match status" value="1"/>
</dbReference>
<proteinExistence type="predicted"/>
<dbReference type="InterPro" id="IPR039420">
    <property type="entry name" value="WalR-like"/>
</dbReference>
<feature type="modified residue" description="4-aspartylphosphate" evidence="5">
    <location>
        <position position="55"/>
    </location>
</feature>
<feature type="domain" description="HTH luxR-type" evidence="6">
    <location>
        <begin position="142"/>
        <end position="207"/>
    </location>
</feature>
<sequence>MNDKRVIIVDDHPLILMAVKIIIENHGFNVVATATNGMDAIKLVRELEPDIMIIDIEIPKLDGIAVINRIHTYSFNTKVLVLSSHDTEYAINSCIRAGAAGFVSKQKDLEEVISAIKAILSGYIYFPSLDVFKKKIDSFYKVNPMKINLSAREIMVLKELVKGKPNKQIASEMMLSDKTISTYKVRLFKKLGVTNLIELTKVAQDNNIV</sequence>
<dbReference type="GO" id="GO:0003677">
    <property type="term" value="F:DNA binding"/>
    <property type="evidence" value="ECO:0007669"/>
    <property type="project" value="UniProtKB-KW"/>
</dbReference>
<evidence type="ECO:0000256" key="5">
    <source>
        <dbReference type="PROSITE-ProRule" id="PRU00169"/>
    </source>
</evidence>
<dbReference type="AlphaFoldDB" id="A0AAU6T291"/>
<dbReference type="InterPro" id="IPR058245">
    <property type="entry name" value="NreC/VraR/RcsB-like_REC"/>
</dbReference>
<evidence type="ECO:0000259" key="7">
    <source>
        <dbReference type="PROSITE" id="PS50110"/>
    </source>
</evidence>
<dbReference type="PANTHER" id="PTHR43214">
    <property type="entry name" value="TWO-COMPONENT RESPONSE REGULATOR"/>
    <property type="match status" value="1"/>
</dbReference>
<keyword evidence="3" id="KW-0238">DNA-binding</keyword>
<dbReference type="PANTHER" id="PTHR43214:SF41">
    <property type="entry name" value="NITRATE_NITRITE RESPONSE REGULATOR PROTEIN NARP"/>
    <property type="match status" value="1"/>
</dbReference>
<dbReference type="GO" id="GO:0000160">
    <property type="term" value="P:phosphorelay signal transduction system"/>
    <property type="evidence" value="ECO:0007669"/>
    <property type="project" value="InterPro"/>
</dbReference>
<dbReference type="SMART" id="SM00421">
    <property type="entry name" value="HTH_LUXR"/>
    <property type="match status" value="1"/>
</dbReference>
<dbReference type="PROSITE" id="PS50110">
    <property type="entry name" value="RESPONSE_REGULATORY"/>
    <property type="match status" value="1"/>
</dbReference>
<evidence type="ECO:0000256" key="2">
    <source>
        <dbReference type="ARBA" id="ARBA00023015"/>
    </source>
</evidence>
<dbReference type="SUPFAM" id="SSF52172">
    <property type="entry name" value="CheY-like"/>
    <property type="match status" value="1"/>
</dbReference>
<name>A0AAU6T291_UNCXX</name>
<feature type="domain" description="Response regulatory" evidence="7">
    <location>
        <begin position="5"/>
        <end position="120"/>
    </location>
</feature>
<reference evidence="8" key="1">
    <citation type="submission" date="2022-03" db="EMBL/GenBank/DDBJ databases">
        <title>Sea Food Isolates.</title>
        <authorList>
            <person name="Li c."/>
        </authorList>
    </citation>
    <scope>NUCLEOTIDE SEQUENCE</scope>
    <source>
        <strain evidence="8">19CA03SA04</strain>
    </source>
</reference>
<dbReference type="SMART" id="SM00448">
    <property type="entry name" value="REC"/>
    <property type="match status" value="1"/>
</dbReference>
<dbReference type="Pfam" id="PF00196">
    <property type="entry name" value="GerE"/>
    <property type="match status" value="1"/>
</dbReference>
<evidence type="ECO:0000259" key="6">
    <source>
        <dbReference type="PROSITE" id="PS50043"/>
    </source>
</evidence>
<dbReference type="GO" id="GO:0006355">
    <property type="term" value="P:regulation of DNA-templated transcription"/>
    <property type="evidence" value="ECO:0007669"/>
    <property type="project" value="InterPro"/>
</dbReference>
<organism evidence="8">
    <name type="scientific">bacterium 19CA03SA04</name>
    <dbReference type="NCBI Taxonomy" id="2920698"/>
    <lineage>
        <taxon>Bacteria</taxon>
    </lineage>
</organism>
<dbReference type="PROSITE" id="PS00622">
    <property type="entry name" value="HTH_LUXR_1"/>
    <property type="match status" value="1"/>
</dbReference>
<keyword evidence="1 5" id="KW-0597">Phosphoprotein</keyword>